<comment type="caution">
    <text evidence="2">The sequence shown here is derived from an EMBL/GenBank/DDBJ whole genome shotgun (WGS) entry which is preliminary data.</text>
</comment>
<sequence length="568" mass="65197">MRRILKEVKKDWKALLFVVVIALIAGKDLLQPGYFNMHDDLQMMRQFSLEACFKDLQIPCRWTPYMGYGFGFPLFNYYPQLPYLFGEVFRLIGFSFVDTIKATMLLSFVTSGLAMYVLAKEFWGKLGGILSAAFYIWAPYHSVDVFVRGAMNEAWALVWFPIILWSGYKIITKAQFRHIVVLSLAWFGLLNSHNLMALIFVPFFGAWALLWLVREKSWFTVPQLVISGIWALGLSAFFTIPVTLEKNLVHVESMVVGYYEYIVHFTSINQLLISRFWGYGPSTWLTDDKMSFQIGYLHWILPLVLLAFAIYRFYKKRKIDDVILATSFFVLAGWFAAFMTQSRSTPLWVRLDPLLRYVQFPWRFLALVILAFSTSAGAVIVLIDRPGKRNILKFFSVLILVVGLYALNVGYFHPEKIGPLTDEEKFSGKAWDLQQTAGIYDYLPVGAKTAPKAPQKEVAEIVKGNASLSNEHQGTNWASFDATVMDEIATIQINIFSFPNWQVYMDGKKVDTFIGDDEWGRMRLEVPSGEHKVTAKFKDTPIRKVANFISLSSWMALLAVPFWRKMVS</sequence>
<name>A0A1G1VE09_9BACT</name>
<evidence type="ECO:0000313" key="3">
    <source>
        <dbReference type="Proteomes" id="UP000178659"/>
    </source>
</evidence>
<feature type="transmembrane region" description="Helical" evidence="1">
    <location>
        <begin position="321"/>
        <end position="340"/>
    </location>
</feature>
<dbReference type="EMBL" id="MHCC01000012">
    <property type="protein sequence ID" value="OGY13668.1"/>
    <property type="molecule type" value="Genomic_DNA"/>
</dbReference>
<feature type="transmembrane region" description="Helical" evidence="1">
    <location>
        <begin position="88"/>
        <end position="110"/>
    </location>
</feature>
<gene>
    <name evidence="2" type="ORF">A3A77_01285</name>
</gene>
<feature type="transmembrane region" description="Helical" evidence="1">
    <location>
        <begin position="146"/>
        <end position="167"/>
    </location>
</feature>
<reference evidence="2 3" key="1">
    <citation type="journal article" date="2016" name="Nat. Commun.">
        <title>Thousands of microbial genomes shed light on interconnected biogeochemical processes in an aquifer system.</title>
        <authorList>
            <person name="Anantharaman K."/>
            <person name="Brown C.T."/>
            <person name="Hug L.A."/>
            <person name="Sharon I."/>
            <person name="Castelle C.J."/>
            <person name="Probst A.J."/>
            <person name="Thomas B.C."/>
            <person name="Singh A."/>
            <person name="Wilkins M.J."/>
            <person name="Karaoz U."/>
            <person name="Brodie E.L."/>
            <person name="Williams K.H."/>
            <person name="Hubbard S.S."/>
            <person name="Banfield J.F."/>
        </authorList>
    </citation>
    <scope>NUCLEOTIDE SEQUENCE [LARGE SCALE GENOMIC DNA]</scope>
</reference>
<dbReference type="AlphaFoldDB" id="A0A1G1VE09"/>
<feature type="transmembrane region" description="Helical" evidence="1">
    <location>
        <begin position="296"/>
        <end position="314"/>
    </location>
</feature>
<feature type="transmembrane region" description="Helical" evidence="1">
    <location>
        <begin position="394"/>
        <end position="413"/>
    </location>
</feature>
<feature type="transmembrane region" description="Helical" evidence="1">
    <location>
        <begin position="122"/>
        <end position="140"/>
    </location>
</feature>
<evidence type="ECO:0000313" key="2">
    <source>
        <dbReference type="EMBL" id="OGY13668.1"/>
    </source>
</evidence>
<keyword evidence="1" id="KW-0472">Membrane</keyword>
<feature type="transmembrane region" description="Helical" evidence="1">
    <location>
        <begin position="360"/>
        <end position="382"/>
    </location>
</feature>
<keyword evidence="1" id="KW-1133">Transmembrane helix</keyword>
<organism evidence="2 3">
    <name type="scientific">Candidatus Blackburnbacteria bacterium RIFCSPLOWO2_01_FULL_40_20</name>
    <dbReference type="NCBI Taxonomy" id="1797519"/>
    <lineage>
        <taxon>Bacteria</taxon>
        <taxon>Candidatus Blackburniibacteriota</taxon>
    </lineage>
</organism>
<feature type="transmembrane region" description="Helical" evidence="1">
    <location>
        <begin position="224"/>
        <end position="244"/>
    </location>
</feature>
<evidence type="ECO:0008006" key="4">
    <source>
        <dbReference type="Google" id="ProtNLM"/>
    </source>
</evidence>
<dbReference type="Proteomes" id="UP000178659">
    <property type="component" value="Unassembled WGS sequence"/>
</dbReference>
<keyword evidence="1" id="KW-0812">Transmembrane</keyword>
<proteinExistence type="predicted"/>
<evidence type="ECO:0000256" key="1">
    <source>
        <dbReference type="SAM" id="Phobius"/>
    </source>
</evidence>
<feature type="transmembrane region" description="Helical" evidence="1">
    <location>
        <begin position="179"/>
        <end position="212"/>
    </location>
</feature>
<protein>
    <recommendedName>
        <fullName evidence="4">Membrane protein 6-pyruvoyl-tetrahydropterin synthase-related domain-containing protein</fullName>
    </recommendedName>
</protein>
<accession>A0A1G1VE09</accession>
<feature type="transmembrane region" description="Helical" evidence="1">
    <location>
        <begin position="256"/>
        <end position="276"/>
    </location>
</feature>